<dbReference type="PANTHER" id="PTHR46889">
    <property type="entry name" value="TRANSPOSASE INSF FOR INSERTION SEQUENCE IS3B-RELATED"/>
    <property type="match status" value="1"/>
</dbReference>
<dbReference type="InterPro" id="IPR036397">
    <property type="entry name" value="RNaseH_sf"/>
</dbReference>
<dbReference type="PROSITE" id="PS50994">
    <property type="entry name" value="INTEGRASE"/>
    <property type="match status" value="1"/>
</dbReference>
<name>A0A9D1YWH6_9MICO</name>
<organism evidence="3 4">
    <name type="scientific">Candidatus Agrococcus pullicola</name>
    <dbReference type="NCBI Taxonomy" id="2838429"/>
    <lineage>
        <taxon>Bacteria</taxon>
        <taxon>Bacillati</taxon>
        <taxon>Actinomycetota</taxon>
        <taxon>Actinomycetes</taxon>
        <taxon>Micrococcales</taxon>
        <taxon>Microbacteriaceae</taxon>
        <taxon>Agrococcus</taxon>
    </lineage>
</organism>
<sequence>MIAFIDKTRDRFGVELVCRVMRQAEVGFLTARGYRVAKARPASARQLRDELLIPEITRLHAENYGVYGVRKMHALLRQQGWAIGRDQTGRLMRLAGVRGVKRSKKVFTTKSDSANEKPKDLVQRRFTADAPRRLWVADVTYVATWSGFAYVAFVTDVFSRRIVGWNVASTLKADILPLQALNMAAWAADGNLNGLVHHADHGSNYLAVVYTDRVVELGATPSTGTVGDSFDCQSVSARSREDGVVLAGAF</sequence>
<dbReference type="InterPro" id="IPR001584">
    <property type="entry name" value="Integrase_cat-core"/>
</dbReference>
<dbReference type="GO" id="GO:0003676">
    <property type="term" value="F:nucleic acid binding"/>
    <property type="evidence" value="ECO:0007669"/>
    <property type="project" value="InterPro"/>
</dbReference>
<dbReference type="InterPro" id="IPR048020">
    <property type="entry name" value="Transpos_IS3"/>
</dbReference>
<dbReference type="AlphaFoldDB" id="A0A9D1YWH6"/>
<dbReference type="SUPFAM" id="SSF53098">
    <property type="entry name" value="Ribonuclease H-like"/>
    <property type="match status" value="1"/>
</dbReference>
<dbReference type="Pfam" id="PF00665">
    <property type="entry name" value="rve"/>
    <property type="match status" value="1"/>
</dbReference>
<dbReference type="NCBIfam" id="NF033516">
    <property type="entry name" value="transpos_IS3"/>
    <property type="match status" value="1"/>
</dbReference>
<dbReference type="InterPro" id="IPR012337">
    <property type="entry name" value="RNaseH-like_sf"/>
</dbReference>
<dbReference type="EMBL" id="DXDC01000284">
    <property type="protein sequence ID" value="HIY66462.1"/>
    <property type="molecule type" value="Genomic_DNA"/>
</dbReference>
<dbReference type="PANTHER" id="PTHR46889:SF4">
    <property type="entry name" value="TRANSPOSASE INSO FOR INSERTION SEQUENCE ELEMENT IS911B-RELATED"/>
    <property type="match status" value="1"/>
</dbReference>
<dbReference type="InterPro" id="IPR050900">
    <property type="entry name" value="Transposase_IS3/IS150/IS904"/>
</dbReference>
<dbReference type="GO" id="GO:0015074">
    <property type="term" value="P:DNA integration"/>
    <property type="evidence" value="ECO:0007669"/>
    <property type="project" value="InterPro"/>
</dbReference>
<dbReference type="InterPro" id="IPR025948">
    <property type="entry name" value="HTH-like_dom"/>
</dbReference>
<evidence type="ECO:0000313" key="4">
    <source>
        <dbReference type="Proteomes" id="UP000824005"/>
    </source>
</evidence>
<feature type="domain" description="Integrase catalytic" evidence="2">
    <location>
        <begin position="127"/>
        <end position="250"/>
    </location>
</feature>
<dbReference type="Pfam" id="PF13276">
    <property type="entry name" value="HTH_21"/>
    <property type="match status" value="1"/>
</dbReference>
<evidence type="ECO:0000259" key="2">
    <source>
        <dbReference type="PROSITE" id="PS50994"/>
    </source>
</evidence>
<proteinExistence type="predicted"/>
<dbReference type="Proteomes" id="UP000824005">
    <property type="component" value="Unassembled WGS sequence"/>
</dbReference>
<accession>A0A9D1YWH6</accession>
<reference evidence="3" key="2">
    <citation type="submission" date="2021-04" db="EMBL/GenBank/DDBJ databases">
        <authorList>
            <person name="Gilroy R."/>
        </authorList>
    </citation>
    <scope>NUCLEOTIDE SEQUENCE</scope>
    <source>
        <strain evidence="3">ChiGjej1B1-98</strain>
    </source>
</reference>
<evidence type="ECO:0000256" key="1">
    <source>
        <dbReference type="ARBA" id="ARBA00002286"/>
    </source>
</evidence>
<reference evidence="3" key="1">
    <citation type="journal article" date="2021" name="PeerJ">
        <title>Extensive microbial diversity within the chicken gut microbiome revealed by metagenomics and culture.</title>
        <authorList>
            <person name="Gilroy R."/>
            <person name="Ravi A."/>
            <person name="Getino M."/>
            <person name="Pursley I."/>
            <person name="Horton D.L."/>
            <person name="Alikhan N.F."/>
            <person name="Baker D."/>
            <person name="Gharbi K."/>
            <person name="Hall N."/>
            <person name="Watson M."/>
            <person name="Adriaenssens E.M."/>
            <person name="Foster-Nyarko E."/>
            <person name="Jarju S."/>
            <person name="Secka A."/>
            <person name="Antonio M."/>
            <person name="Oren A."/>
            <person name="Chaudhuri R.R."/>
            <person name="La Ragione R."/>
            <person name="Hildebrand F."/>
            <person name="Pallen M.J."/>
        </authorList>
    </citation>
    <scope>NUCLEOTIDE SEQUENCE</scope>
    <source>
        <strain evidence="3">ChiGjej1B1-98</strain>
    </source>
</reference>
<comment type="caution">
    <text evidence="3">The sequence shown here is derived from an EMBL/GenBank/DDBJ whole genome shotgun (WGS) entry which is preliminary data.</text>
</comment>
<comment type="function">
    <text evidence="1">Involved in the transposition of the insertion sequence.</text>
</comment>
<evidence type="ECO:0000313" key="3">
    <source>
        <dbReference type="EMBL" id="HIY66462.1"/>
    </source>
</evidence>
<protein>
    <submittedName>
        <fullName evidence="3">IS3 family transposase</fullName>
    </submittedName>
</protein>
<gene>
    <name evidence="3" type="ORF">H9830_09325</name>
</gene>
<dbReference type="Gene3D" id="3.30.420.10">
    <property type="entry name" value="Ribonuclease H-like superfamily/Ribonuclease H"/>
    <property type="match status" value="1"/>
</dbReference>